<gene>
    <name evidence="3" type="ORF">CBR_g45517</name>
</gene>
<keyword evidence="4" id="KW-1185">Reference proteome</keyword>
<reference evidence="3 4" key="1">
    <citation type="journal article" date="2018" name="Cell">
        <title>The Chara Genome: Secondary Complexity and Implications for Plant Terrestrialization.</title>
        <authorList>
            <person name="Nishiyama T."/>
            <person name="Sakayama H."/>
            <person name="Vries J.D."/>
            <person name="Buschmann H."/>
            <person name="Saint-Marcoux D."/>
            <person name="Ullrich K.K."/>
            <person name="Haas F.B."/>
            <person name="Vanderstraeten L."/>
            <person name="Becker D."/>
            <person name="Lang D."/>
            <person name="Vosolsobe S."/>
            <person name="Rombauts S."/>
            <person name="Wilhelmsson P.K.I."/>
            <person name="Janitza P."/>
            <person name="Kern R."/>
            <person name="Heyl A."/>
            <person name="Rumpler F."/>
            <person name="Villalobos L.I.A.C."/>
            <person name="Clay J.M."/>
            <person name="Skokan R."/>
            <person name="Toyoda A."/>
            <person name="Suzuki Y."/>
            <person name="Kagoshima H."/>
            <person name="Schijlen E."/>
            <person name="Tajeshwar N."/>
            <person name="Catarino B."/>
            <person name="Hetherington A.J."/>
            <person name="Saltykova A."/>
            <person name="Bonnot C."/>
            <person name="Breuninger H."/>
            <person name="Symeonidi A."/>
            <person name="Radhakrishnan G.V."/>
            <person name="Van Nieuwerburgh F."/>
            <person name="Deforce D."/>
            <person name="Chang C."/>
            <person name="Karol K.G."/>
            <person name="Hedrich R."/>
            <person name="Ulvskov P."/>
            <person name="Glockner G."/>
            <person name="Delwiche C.F."/>
            <person name="Petrasek J."/>
            <person name="Van de Peer Y."/>
            <person name="Friml J."/>
            <person name="Beilby M."/>
            <person name="Dolan L."/>
            <person name="Kohara Y."/>
            <person name="Sugano S."/>
            <person name="Fujiyama A."/>
            <person name="Delaux P.-M."/>
            <person name="Quint M."/>
            <person name="TheiBen G."/>
            <person name="Hagemann M."/>
            <person name="Harholt J."/>
            <person name="Dunand C."/>
            <person name="Zachgo S."/>
            <person name="Langdale J."/>
            <person name="Maumus F."/>
            <person name="Straeten D.V.D."/>
            <person name="Gould S.B."/>
            <person name="Rensing S.A."/>
        </authorList>
    </citation>
    <scope>NUCLEOTIDE SEQUENCE [LARGE SCALE GENOMIC DNA]</scope>
    <source>
        <strain evidence="3 4">S276</strain>
    </source>
</reference>
<comment type="caution">
    <text evidence="3">The sequence shown here is derived from an EMBL/GenBank/DDBJ whole genome shotgun (WGS) entry which is preliminary data.</text>
</comment>
<protein>
    <submittedName>
        <fullName evidence="3">Uncharacterized protein</fullName>
    </submittedName>
</protein>
<accession>A0A388LZ21</accession>
<dbReference type="Proteomes" id="UP000265515">
    <property type="component" value="Unassembled WGS sequence"/>
</dbReference>
<evidence type="ECO:0000313" key="4">
    <source>
        <dbReference type="Proteomes" id="UP000265515"/>
    </source>
</evidence>
<organism evidence="3 4">
    <name type="scientific">Chara braunii</name>
    <name type="common">Braun's stonewort</name>
    <dbReference type="NCBI Taxonomy" id="69332"/>
    <lineage>
        <taxon>Eukaryota</taxon>
        <taxon>Viridiplantae</taxon>
        <taxon>Streptophyta</taxon>
        <taxon>Charophyceae</taxon>
        <taxon>Charales</taxon>
        <taxon>Characeae</taxon>
        <taxon>Chara</taxon>
    </lineage>
</organism>
<dbReference type="AlphaFoldDB" id="A0A388LZ21"/>
<dbReference type="Gramene" id="GBG87459">
    <property type="protein sequence ID" value="GBG87459"/>
    <property type="gene ID" value="CBR_g45517"/>
</dbReference>
<dbReference type="EMBL" id="BFEA01000614">
    <property type="protein sequence ID" value="GBG87459.1"/>
    <property type="molecule type" value="Genomic_DNA"/>
</dbReference>
<evidence type="ECO:0000313" key="3">
    <source>
        <dbReference type="EMBL" id="GBG87459.1"/>
    </source>
</evidence>
<feature type="region of interest" description="Disordered" evidence="2">
    <location>
        <begin position="240"/>
        <end position="261"/>
    </location>
</feature>
<evidence type="ECO:0000256" key="2">
    <source>
        <dbReference type="SAM" id="MobiDB-lite"/>
    </source>
</evidence>
<evidence type="ECO:0000256" key="1">
    <source>
        <dbReference type="SAM" id="Coils"/>
    </source>
</evidence>
<sequence>MAVFLVLTSRRVIRKSSIGDGKTKQGCSSEDEVTQLKKENEDLWRALLGDSESSQVEKLKKELADLRVLVAAKYTKEDEMVAIRQEIEQLRSLARARGDVERELVDLESELVVLRGQNERALNEVKLWKDEAMRPGNKRGNIALSTPDAANRGTPRARWTDLGQDGAEKWKAEYHKLQELRRTDFAEVEMLKKKHAMVASEVLNLQKKMSELSAEDREADKTGGGTNLKDKLEAVTLRSARKGKKVTSNRDGVKKTTDRSSFVEGQKKQLRQIRKSGLEALCKEAGLDSGKVDLMIDAIAEHRAMQAFGSFPTRDRETVVIDSESMQEVGNFVDAHDVSVEL</sequence>
<feature type="coiled-coil region" evidence="1">
    <location>
        <begin position="83"/>
        <end position="124"/>
    </location>
</feature>
<keyword evidence="1" id="KW-0175">Coiled coil</keyword>
<name>A0A388LZ21_CHABU</name>
<proteinExistence type="predicted"/>